<sequence>MAKQTNSNRRQQGAGQGLSDKDAMGVQQSKGAAGLMGGMNGQKALEIELLSIQSMAVARGGGGGPARSAAWASMVAAKVLRWTWVTVQSGAAEEGGAALAGSVSRHEGLLLVPMSSRVAERRAGPRRGHEVGTRREVRWWRGGDRRGRRHRRGRSRARGLGNARFRRGRGLSGAVDRAARSGDGARWRGKE</sequence>
<proteinExistence type="predicted"/>
<gene>
    <name evidence="2" type="ORF">TRIUR3_34999</name>
</gene>
<protein>
    <submittedName>
        <fullName evidence="2">Uncharacterized protein</fullName>
    </submittedName>
</protein>
<feature type="compositionally biased region" description="Polar residues" evidence="1">
    <location>
        <begin position="1"/>
        <end position="13"/>
    </location>
</feature>
<feature type="region of interest" description="Disordered" evidence="1">
    <location>
        <begin position="143"/>
        <end position="191"/>
    </location>
</feature>
<accession>M8A0X7</accession>
<evidence type="ECO:0000313" key="2">
    <source>
        <dbReference type="EMBL" id="EMS65621.1"/>
    </source>
</evidence>
<feature type="compositionally biased region" description="Basic residues" evidence="1">
    <location>
        <begin position="146"/>
        <end position="157"/>
    </location>
</feature>
<name>M8A0X7_TRIUA</name>
<organism evidence="2">
    <name type="scientific">Triticum urartu</name>
    <name type="common">Red wild einkorn</name>
    <name type="synonym">Crithodium urartu</name>
    <dbReference type="NCBI Taxonomy" id="4572"/>
    <lineage>
        <taxon>Eukaryota</taxon>
        <taxon>Viridiplantae</taxon>
        <taxon>Streptophyta</taxon>
        <taxon>Embryophyta</taxon>
        <taxon>Tracheophyta</taxon>
        <taxon>Spermatophyta</taxon>
        <taxon>Magnoliopsida</taxon>
        <taxon>Liliopsida</taxon>
        <taxon>Poales</taxon>
        <taxon>Poaceae</taxon>
        <taxon>BOP clade</taxon>
        <taxon>Pooideae</taxon>
        <taxon>Triticodae</taxon>
        <taxon>Triticeae</taxon>
        <taxon>Triticinae</taxon>
        <taxon>Triticum</taxon>
    </lineage>
</organism>
<dbReference type="AlphaFoldDB" id="M8A0X7"/>
<feature type="compositionally biased region" description="Basic and acidic residues" evidence="1">
    <location>
        <begin position="177"/>
        <end position="191"/>
    </location>
</feature>
<feature type="region of interest" description="Disordered" evidence="1">
    <location>
        <begin position="1"/>
        <end position="24"/>
    </location>
</feature>
<evidence type="ECO:0000256" key="1">
    <source>
        <dbReference type="SAM" id="MobiDB-lite"/>
    </source>
</evidence>
<reference evidence="2" key="1">
    <citation type="journal article" date="2013" name="Nature">
        <title>Draft genome of the wheat A-genome progenitor Triticum urartu.</title>
        <authorList>
            <person name="Ling H.Q."/>
            <person name="Zhao S."/>
            <person name="Liu D."/>
            <person name="Wang J."/>
            <person name="Sun H."/>
            <person name="Zhang C."/>
            <person name="Fan H."/>
            <person name="Li D."/>
            <person name="Dong L."/>
            <person name="Tao Y."/>
            <person name="Gao C."/>
            <person name="Wu H."/>
            <person name="Li Y."/>
            <person name="Cui Y."/>
            <person name="Guo X."/>
            <person name="Zheng S."/>
            <person name="Wang B."/>
            <person name="Yu K."/>
            <person name="Liang Q."/>
            <person name="Yang W."/>
            <person name="Lou X."/>
            <person name="Chen J."/>
            <person name="Feng M."/>
            <person name="Jian J."/>
            <person name="Zhang X."/>
            <person name="Luo G."/>
            <person name="Jiang Y."/>
            <person name="Liu J."/>
            <person name="Wang Z."/>
            <person name="Sha Y."/>
            <person name="Zhang B."/>
            <person name="Wu H."/>
            <person name="Tang D."/>
            <person name="Shen Q."/>
            <person name="Xue P."/>
            <person name="Zou S."/>
            <person name="Wang X."/>
            <person name="Liu X."/>
            <person name="Wang F."/>
            <person name="Yang Y."/>
            <person name="An X."/>
            <person name="Dong Z."/>
            <person name="Zhang K."/>
            <person name="Zhang X."/>
            <person name="Luo M.C."/>
            <person name="Dvorak J."/>
            <person name="Tong Y."/>
            <person name="Wang J."/>
            <person name="Yang H."/>
            <person name="Li Z."/>
            <person name="Wang D."/>
            <person name="Zhang A."/>
            <person name="Wang J."/>
        </authorList>
    </citation>
    <scope>NUCLEOTIDE SEQUENCE</scope>
</reference>
<dbReference type="EMBL" id="KD041828">
    <property type="protein sequence ID" value="EMS65621.1"/>
    <property type="molecule type" value="Genomic_DNA"/>
</dbReference>